<reference evidence="1" key="1">
    <citation type="submission" date="2020-08" db="EMBL/GenBank/DDBJ databases">
        <title>Multicomponent nature underlies the extraordinary mechanical properties of spider dragline silk.</title>
        <authorList>
            <person name="Kono N."/>
            <person name="Nakamura H."/>
            <person name="Mori M."/>
            <person name="Yoshida Y."/>
            <person name="Ohtoshi R."/>
            <person name="Malay A.D."/>
            <person name="Moran D.A.P."/>
            <person name="Tomita M."/>
            <person name="Numata K."/>
            <person name="Arakawa K."/>
        </authorList>
    </citation>
    <scope>NUCLEOTIDE SEQUENCE</scope>
</reference>
<proteinExistence type="predicted"/>
<dbReference type="Proteomes" id="UP000887013">
    <property type="component" value="Unassembled WGS sequence"/>
</dbReference>
<dbReference type="OrthoDB" id="8040188at2759"/>
<comment type="caution">
    <text evidence="1">The sequence shown here is derived from an EMBL/GenBank/DDBJ whole genome shotgun (WGS) entry which is preliminary data.</text>
</comment>
<evidence type="ECO:0000313" key="2">
    <source>
        <dbReference type="Proteomes" id="UP000887013"/>
    </source>
</evidence>
<evidence type="ECO:0000313" key="1">
    <source>
        <dbReference type="EMBL" id="GFU24713.1"/>
    </source>
</evidence>
<gene>
    <name evidence="1" type="ORF">NPIL_39191</name>
</gene>
<dbReference type="EMBL" id="BMAW01128259">
    <property type="protein sequence ID" value="GFU24713.1"/>
    <property type="molecule type" value="Genomic_DNA"/>
</dbReference>
<sequence length="89" mass="10221">MCSVLNIENTIGYKWMKDVNKEKYVSLKNRLVFRHNPGEDYILSRHVLIGKMTVVCPCCKALKFSGETKGMCCADGKIKLTQFREPPEH</sequence>
<accession>A0A8X6QL23</accession>
<keyword evidence="2" id="KW-1185">Reference proteome</keyword>
<name>A0A8X6QL23_NEPPI</name>
<dbReference type="AlphaFoldDB" id="A0A8X6QL23"/>
<organism evidence="1 2">
    <name type="scientific">Nephila pilipes</name>
    <name type="common">Giant wood spider</name>
    <name type="synonym">Nephila maculata</name>
    <dbReference type="NCBI Taxonomy" id="299642"/>
    <lineage>
        <taxon>Eukaryota</taxon>
        <taxon>Metazoa</taxon>
        <taxon>Ecdysozoa</taxon>
        <taxon>Arthropoda</taxon>
        <taxon>Chelicerata</taxon>
        <taxon>Arachnida</taxon>
        <taxon>Araneae</taxon>
        <taxon>Araneomorphae</taxon>
        <taxon>Entelegynae</taxon>
        <taxon>Araneoidea</taxon>
        <taxon>Nephilidae</taxon>
        <taxon>Nephila</taxon>
    </lineage>
</organism>
<protein>
    <submittedName>
        <fullName evidence="1">Uncharacterized protein</fullName>
    </submittedName>
</protein>